<keyword evidence="1 5" id="KW-0436">Ligase</keyword>
<accession>A0ABT2GWS9</accession>
<dbReference type="Gene3D" id="3.30.590.20">
    <property type="match status" value="1"/>
</dbReference>
<gene>
    <name evidence="6" type="ORF">N1027_14555</name>
</gene>
<comment type="similarity">
    <text evidence="5">Belongs to the glutamate--cysteine ligase type 2 family. YbdK subfamily.</text>
</comment>
<protein>
    <recommendedName>
        <fullName evidence="5">Putative glutamate--cysteine ligase 2</fullName>
        <ecNumber evidence="5">6.3.2.2</ecNumber>
    </recommendedName>
    <alternativeName>
        <fullName evidence="5">Gamma-glutamylcysteine synthetase 2</fullName>
        <shortName evidence="5">GCS 2</shortName>
        <shortName evidence="5">Gamma-GCS 2</shortName>
    </alternativeName>
</protein>
<evidence type="ECO:0000256" key="3">
    <source>
        <dbReference type="ARBA" id="ARBA00022840"/>
    </source>
</evidence>
<evidence type="ECO:0000256" key="1">
    <source>
        <dbReference type="ARBA" id="ARBA00022598"/>
    </source>
</evidence>
<sequence>MLTTFGIEEETMLVDRASLAPVDGDAVFHAVRADPLSGPFVSREYLASQVEFSSPVYTSLQDASDGLARFRAAVAGGCSESGVLAWNGGVPFRTVGRRPRVTRSPRYEGISRGFGAVVDDHQISALHVHVGVPNRAEGVRVMNAVRPWLPVLLALGGNSPFWRGSDTGFASWRSILMSRWTTNGCPPSFDGPGDYDARLARLVGVGGTADAATVAWNLRLSETHPTIEFRVFDAQLESWQSVLLAAICRALVVTALDEPRPEIAIHPELLDAAAWHAARDGLSARLVHPVTGSLESAADVVAELLRRITPALQHLGDAASVDDRLQQLLREGTGAMMQRAAHAKAGIEGLRALTSTAAGS</sequence>
<comment type="catalytic activity">
    <reaction evidence="4 5">
        <text>L-cysteine + L-glutamate + ATP = gamma-L-glutamyl-L-cysteine + ADP + phosphate + H(+)</text>
        <dbReference type="Rhea" id="RHEA:13285"/>
        <dbReference type="ChEBI" id="CHEBI:15378"/>
        <dbReference type="ChEBI" id="CHEBI:29985"/>
        <dbReference type="ChEBI" id="CHEBI:30616"/>
        <dbReference type="ChEBI" id="CHEBI:35235"/>
        <dbReference type="ChEBI" id="CHEBI:43474"/>
        <dbReference type="ChEBI" id="CHEBI:58173"/>
        <dbReference type="ChEBI" id="CHEBI:456216"/>
        <dbReference type="EC" id="6.3.2.2"/>
    </reaction>
</comment>
<dbReference type="NCBIfam" id="TIGR02050">
    <property type="entry name" value="gshA_cyan_rel"/>
    <property type="match status" value="1"/>
</dbReference>
<dbReference type="PANTHER" id="PTHR36510">
    <property type="entry name" value="GLUTAMATE--CYSTEINE LIGASE 2-RELATED"/>
    <property type="match status" value="1"/>
</dbReference>
<keyword evidence="3 5" id="KW-0067">ATP-binding</keyword>
<evidence type="ECO:0000256" key="4">
    <source>
        <dbReference type="ARBA" id="ARBA00048819"/>
    </source>
</evidence>
<comment type="function">
    <text evidence="5">ATP-dependent carboxylate-amine ligase which exhibits weak glutamate--cysteine ligase activity.</text>
</comment>
<dbReference type="RefSeq" id="WP_259508853.1">
    <property type="nucleotide sequence ID" value="NZ_JANLCM010000002.1"/>
</dbReference>
<dbReference type="InterPro" id="IPR011793">
    <property type="entry name" value="YbdK"/>
</dbReference>
<dbReference type="HAMAP" id="MF_01609">
    <property type="entry name" value="Glu_cys_ligase_2"/>
    <property type="match status" value="1"/>
</dbReference>
<reference evidence="6" key="1">
    <citation type="submission" date="2022-08" db="EMBL/GenBank/DDBJ databases">
        <authorList>
            <person name="Deng Y."/>
            <person name="Han X.-F."/>
            <person name="Zhang Y.-Q."/>
        </authorList>
    </citation>
    <scope>NUCLEOTIDE SEQUENCE</scope>
    <source>
        <strain evidence="6">CPCC 205763</strain>
    </source>
</reference>
<proteinExistence type="inferred from homology"/>
<dbReference type="GO" id="GO:0016874">
    <property type="term" value="F:ligase activity"/>
    <property type="evidence" value="ECO:0007669"/>
    <property type="project" value="UniProtKB-KW"/>
</dbReference>
<evidence type="ECO:0000313" key="7">
    <source>
        <dbReference type="Proteomes" id="UP001165584"/>
    </source>
</evidence>
<dbReference type="InterPro" id="IPR050141">
    <property type="entry name" value="GCL_type2/YbdK_subfam"/>
</dbReference>
<dbReference type="PANTHER" id="PTHR36510:SF1">
    <property type="entry name" value="GLUTAMATE--CYSTEINE LIGASE 2-RELATED"/>
    <property type="match status" value="1"/>
</dbReference>
<keyword evidence="7" id="KW-1185">Reference proteome</keyword>
<evidence type="ECO:0000256" key="5">
    <source>
        <dbReference type="HAMAP-Rule" id="MF_01609"/>
    </source>
</evidence>
<dbReference type="EMBL" id="JANLCM010000002">
    <property type="protein sequence ID" value="MCS5719356.1"/>
    <property type="molecule type" value="Genomic_DNA"/>
</dbReference>
<name>A0ABT2GWS9_9MICO</name>
<dbReference type="SUPFAM" id="SSF55931">
    <property type="entry name" value="Glutamine synthetase/guanido kinase"/>
    <property type="match status" value="1"/>
</dbReference>
<keyword evidence="2 5" id="KW-0547">Nucleotide-binding</keyword>
<comment type="caution">
    <text evidence="6">The sequence shown here is derived from an EMBL/GenBank/DDBJ whole genome shotgun (WGS) entry which is preliminary data.</text>
</comment>
<evidence type="ECO:0000313" key="6">
    <source>
        <dbReference type="EMBL" id="MCS5719356.1"/>
    </source>
</evidence>
<dbReference type="InterPro" id="IPR006336">
    <property type="entry name" value="GCS2"/>
</dbReference>
<organism evidence="6 7">
    <name type="scientific">Herbiconiux aconitum</name>
    <dbReference type="NCBI Taxonomy" id="2970913"/>
    <lineage>
        <taxon>Bacteria</taxon>
        <taxon>Bacillati</taxon>
        <taxon>Actinomycetota</taxon>
        <taxon>Actinomycetes</taxon>
        <taxon>Micrococcales</taxon>
        <taxon>Microbacteriaceae</taxon>
        <taxon>Herbiconiux</taxon>
    </lineage>
</organism>
<dbReference type="Proteomes" id="UP001165584">
    <property type="component" value="Unassembled WGS sequence"/>
</dbReference>
<dbReference type="EC" id="6.3.2.2" evidence="5"/>
<dbReference type="InterPro" id="IPR014746">
    <property type="entry name" value="Gln_synth/guanido_kin_cat_dom"/>
</dbReference>
<evidence type="ECO:0000256" key="2">
    <source>
        <dbReference type="ARBA" id="ARBA00022741"/>
    </source>
</evidence>
<dbReference type="Pfam" id="PF04107">
    <property type="entry name" value="GCS2"/>
    <property type="match status" value="1"/>
</dbReference>